<evidence type="ECO:0000256" key="1">
    <source>
        <dbReference type="SAM" id="MobiDB-lite"/>
    </source>
</evidence>
<accession>A0AAX3AUA7</accession>
<name>A0AAX3AUA7_9ABAC</name>
<reference evidence="2 3" key="1">
    <citation type="journal article" date="2022" name="Virus Genes">
        <title>The complete genome sequence of an alphabaculovirus from the brown tussock moth, Olene mendosa Hubner, expands our knowledge of lymantriine baculovirus diversity and evolution.</title>
        <authorList>
            <person name="Harrison R.L."/>
            <person name="Rowley D.L."/>
        </authorList>
    </citation>
    <scope>NUCLEOTIDE SEQUENCE [LARGE SCALE GENOMIC DNA]</scope>
    <source>
        <strain evidence="2">435</strain>
    </source>
</reference>
<dbReference type="RefSeq" id="YP_010805337.1">
    <property type="nucleotide sequence ID" value="NC_077147.1"/>
</dbReference>
<evidence type="ECO:0000313" key="3">
    <source>
        <dbReference type="Proteomes" id="UP001157381"/>
    </source>
</evidence>
<feature type="compositionally biased region" description="Basic and acidic residues" evidence="1">
    <location>
        <begin position="76"/>
        <end position="104"/>
    </location>
</feature>
<dbReference type="InterPro" id="IPR037205">
    <property type="entry name" value="ChaB_sf"/>
</dbReference>
<feature type="region of interest" description="Disordered" evidence="1">
    <location>
        <begin position="76"/>
        <end position="178"/>
    </location>
</feature>
<dbReference type="EMBL" id="MZ766431">
    <property type="protein sequence ID" value="UOQ18836.1"/>
    <property type="molecule type" value="Genomic_DNA"/>
</dbReference>
<feature type="compositionally biased region" description="Acidic residues" evidence="1">
    <location>
        <begin position="146"/>
        <end position="164"/>
    </location>
</feature>
<proteinExistence type="predicted"/>
<evidence type="ECO:0000313" key="2">
    <source>
        <dbReference type="EMBL" id="UOQ18836.1"/>
    </source>
</evidence>
<feature type="compositionally biased region" description="Basic residues" evidence="1">
    <location>
        <begin position="167"/>
        <end position="178"/>
    </location>
</feature>
<dbReference type="Proteomes" id="UP001157381">
    <property type="component" value="Segment"/>
</dbReference>
<dbReference type="SUPFAM" id="SSF140376">
    <property type="entry name" value="ChaB-like"/>
    <property type="match status" value="1"/>
</dbReference>
<organism evidence="2 3">
    <name type="scientific">Olene mendosa nucleopolyhedrovirus</name>
    <dbReference type="NCBI Taxonomy" id="2933796"/>
    <lineage>
        <taxon>Viruses</taxon>
        <taxon>Viruses incertae sedis</taxon>
        <taxon>Naldaviricetes</taxon>
        <taxon>Lefavirales</taxon>
        <taxon>Baculoviridae</taxon>
        <taxon>Alphabaculovirus</taxon>
        <taxon>Alphabaculovirus olmendosae</taxon>
    </lineage>
</organism>
<sequence length="178" mass="20942">MFYLNEMLLKEELPARARRLFIDTFRKYHKLDGGDENIALHLAFKAIERRYVKLNNKWIPKAAAEEIVRHDIDDESALRDIDEQRGRRGEPERARRRGLGERPRASLRTGSSPRRRFAVRDDGFFSSDDDEGPVPFRSYGRVASSSDEDEREEDEDDEEDDEEDRGGRKRKRPLSKFE</sequence>
<dbReference type="Pfam" id="PF06150">
    <property type="entry name" value="ChaB"/>
    <property type="match status" value="1"/>
</dbReference>
<dbReference type="GeneID" id="80544231"/>
<dbReference type="InterPro" id="IPR009317">
    <property type="entry name" value="ChaB"/>
</dbReference>
<keyword evidence="3" id="KW-1185">Reference proteome</keyword>
<protein>
    <submittedName>
        <fullName evidence="2">ChaB1</fullName>
    </submittedName>
</protein>
<dbReference type="KEGG" id="vg:80544231"/>